<dbReference type="CDD" id="cd01310">
    <property type="entry name" value="TatD_DNAse"/>
    <property type="match status" value="1"/>
</dbReference>
<keyword evidence="2 4" id="KW-0378">Hydrolase</keyword>
<dbReference type="PROSITE" id="PS01091">
    <property type="entry name" value="TATD_3"/>
    <property type="match status" value="1"/>
</dbReference>
<feature type="binding site" evidence="3">
    <location>
        <position position="10"/>
    </location>
    <ligand>
        <name>a divalent metal cation</name>
        <dbReference type="ChEBI" id="CHEBI:60240"/>
        <label>1</label>
    </ligand>
</feature>
<evidence type="ECO:0000313" key="4">
    <source>
        <dbReference type="EMBL" id="HIR40248.1"/>
    </source>
</evidence>
<dbReference type="InterPro" id="IPR015991">
    <property type="entry name" value="TatD/YcfH-like"/>
</dbReference>
<keyword evidence="1 3" id="KW-0479">Metal-binding</keyword>
<sequence length="260" mass="28818">MPIQNIFDSHAHYNDGRFDADREELFASLPQQGVRRILHMGCDYATSLLSLEYQKAHPDLFFAAVGLHPEDIPQTGWEEELARISALAEQPEVVCVGEIGLDYYWDASRKELQKQVFAAQLELANRLGKPVSVHSREATGDCMELLTKYKPKGALHCFSGSAETAKEVVKLGMYLGFTGVLTFQGSKKARAAVEVIPMDRLLLETDAPYMAPVPCRGRRCDSSMIAHTAAVMAEIKGVSTQEMVDQCTKNAYTMLGMDPQ</sequence>
<dbReference type="PIRSF" id="PIRSF005902">
    <property type="entry name" value="DNase_TatD"/>
    <property type="match status" value="1"/>
</dbReference>
<organism evidence="4 5">
    <name type="scientific">Candidatus Egerieicola pullicola</name>
    <dbReference type="NCBI Taxonomy" id="2840775"/>
    <lineage>
        <taxon>Bacteria</taxon>
        <taxon>Bacillati</taxon>
        <taxon>Bacillota</taxon>
        <taxon>Clostridia</taxon>
        <taxon>Eubacteriales</taxon>
        <taxon>Oscillospiraceae</taxon>
        <taxon>Oscillospiraceae incertae sedis</taxon>
        <taxon>Candidatus Egerieicola</taxon>
    </lineage>
</organism>
<proteinExistence type="predicted"/>
<dbReference type="GO" id="GO:0016788">
    <property type="term" value="F:hydrolase activity, acting on ester bonds"/>
    <property type="evidence" value="ECO:0007669"/>
    <property type="project" value="InterPro"/>
</dbReference>
<feature type="binding site" evidence="3">
    <location>
        <position position="12"/>
    </location>
    <ligand>
        <name>a divalent metal cation</name>
        <dbReference type="ChEBI" id="CHEBI:60240"/>
        <label>1</label>
    </ligand>
</feature>
<dbReference type="AlphaFoldDB" id="A0A9D1DBY1"/>
<feature type="binding site" evidence="3">
    <location>
        <position position="206"/>
    </location>
    <ligand>
        <name>a divalent metal cation</name>
        <dbReference type="ChEBI" id="CHEBI:60240"/>
        <label>1</label>
    </ligand>
</feature>
<evidence type="ECO:0000256" key="2">
    <source>
        <dbReference type="ARBA" id="ARBA00022801"/>
    </source>
</evidence>
<feature type="binding site" evidence="3">
    <location>
        <position position="134"/>
    </location>
    <ligand>
        <name>a divalent metal cation</name>
        <dbReference type="ChEBI" id="CHEBI:60240"/>
        <label>2</label>
    </ligand>
</feature>
<reference evidence="4" key="2">
    <citation type="journal article" date="2021" name="PeerJ">
        <title>Extensive microbial diversity within the chicken gut microbiome revealed by metagenomics and culture.</title>
        <authorList>
            <person name="Gilroy R."/>
            <person name="Ravi A."/>
            <person name="Getino M."/>
            <person name="Pursley I."/>
            <person name="Horton D.L."/>
            <person name="Alikhan N.F."/>
            <person name="Baker D."/>
            <person name="Gharbi K."/>
            <person name="Hall N."/>
            <person name="Watson M."/>
            <person name="Adriaenssens E.M."/>
            <person name="Foster-Nyarko E."/>
            <person name="Jarju S."/>
            <person name="Secka A."/>
            <person name="Antonio M."/>
            <person name="Oren A."/>
            <person name="Chaudhuri R.R."/>
            <person name="La Ragione R."/>
            <person name="Hildebrand F."/>
            <person name="Pallen M.J."/>
        </authorList>
    </citation>
    <scope>NUCLEOTIDE SEQUENCE</scope>
    <source>
        <strain evidence="4">CHK184-25365</strain>
    </source>
</reference>
<dbReference type="GO" id="GO:0046872">
    <property type="term" value="F:metal ion binding"/>
    <property type="evidence" value="ECO:0007669"/>
    <property type="project" value="UniProtKB-KW"/>
</dbReference>
<dbReference type="PANTHER" id="PTHR46124">
    <property type="entry name" value="D-AMINOACYL-TRNA DEACYLASE"/>
    <property type="match status" value="1"/>
</dbReference>
<dbReference type="GO" id="GO:0004536">
    <property type="term" value="F:DNA nuclease activity"/>
    <property type="evidence" value="ECO:0007669"/>
    <property type="project" value="InterPro"/>
</dbReference>
<evidence type="ECO:0000256" key="1">
    <source>
        <dbReference type="ARBA" id="ARBA00022723"/>
    </source>
</evidence>
<dbReference type="InterPro" id="IPR001130">
    <property type="entry name" value="TatD-like"/>
</dbReference>
<evidence type="ECO:0000256" key="3">
    <source>
        <dbReference type="PIRSR" id="PIRSR005902-1"/>
    </source>
</evidence>
<dbReference type="FunFam" id="3.20.20.140:FF:000005">
    <property type="entry name" value="TatD family hydrolase"/>
    <property type="match status" value="1"/>
</dbReference>
<accession>A0A9D1DBY1</accession>
<dbReference type="GO" id="GO:0005829">
    <property type="term" value="C:cytosol"/>
    <property type="evidence" value="ECO:0007669"/>
    <property type="project" value="TreeGrafter"/>
</dbReference>
<dbReference type="InterPro" id="IPR018228">
    <property type="entry name" value="DNase_TatD-rel_CS"/>
</dbReference>
<dbReference type="Pfam" id="PF01026">
    <property type="entry name" value="TatD_DNase"/>
    <property type="match status" value="1"/>
</dbReference>
<comment type="caution">
    <text evidence="4">The sequence shown here is derived from an EMBL/GenBank/DDBJ whole genome shotgun (WGS) entry which is preliminary data.</text>
</comment>
<feature type="binding site" evidence="3">
    <location>
        <position position="156"/>
    </location>
    <ligand>
        <name>a divalent metal cation</name>
        <dbReference type="ChEBI" id="CHEBI:60240"/>
        <label>2</label>
    </ligand>
</feature>
<feature type="binding site" evidence="3">
    <location>
        <position position="98"/>
    </location>
    <ligand>
        <name>a divalent metal cation</name>
        <dbReference type="ChEBI" id="CHEBI:60240"/>
        <label>1</label>
    </ligand>
</feature>
<dbReference type="SUPFAM" id="SSF51556">
    <property type="entry name" value="Metallo-dependent hydrolases"/>
    <property type="match status" value="1"/>
</dbReference>
<dbReference type="PANTHER" id="PTHR46124:SF2">
    <property type="entry name" value="D-AMINOACYL-TRNA DEACYLASE"/>
    <property type="match status" value="1"/>
</dbReference>
<reference evidence="4" key="1">
    <citation type="submission" date="2020-10" db="EMBL/GenBank/DDBJ databases">
        <authorList>
            <person name="Gilroy R."/>
        </authorList>
    </citation>
    <scope>NUCLEOTIDE SEQUENCE</scope>
    <source>
        <strain evidence="4">CHK184-25365</strain>
    </source>
</reference>
<gene>
    <name evidence="4" type="ORF">IAB36_00250</name>
</gene>
<dbReference type="NCBIfam" id="TIGR00010">
    <property type="entry name" value="YchF/TatD family DNA exonuclease"/>
    <property type="match status" value="1"/>
</dbReference>
<dbReference type="EMBL" id="DVGY01000006">
    <property type="protein sequence ID" value="HIR40248.1"/>
    <property type="molecule type" value="Genomic_DNA"/>
</dbReference>
<dbReference type="InterPro" id="IPR032466">
    <property type="entry name" value="Metal_Hydrolase"/>
</dbReference>
<dbReference type="Proteomes" id="UP000886749">
    <property type="component" value="Unassembled WGS sequence"/>
</dbReference>
<name>A0A9D1DBY1_9FIRM</name>
<evidence type="ECO:0000313" key="5">
    <source>
        <dbReference type="Proteomes" id="UP000886749"/>
    </source>
</evidence>
<dbReference type="Gene3D" id="3.20.20.140">
    <property type="entry name" value="Metal-dependent hydrolases"/>
    <property type="match status" value="1"/>
</dbReference>
<protein>
    <submittedName>
        <fullName evidence="4">TatD family hydrolase</fullName>
    </submittedName>
</protein>